<evidence type="ECO:0000256" key="2">
    <source>
        <dbReference type="SAM" id="SignalP"/>
    </source>
</evidence>
<keyword evidence="5" id="KW-1185">Reference proteome</keyword>
<feature type="chain" id="PRO_5014941887" evidence="2">
    <location>
        <begin position="23"/>
        <end position="531"/>
    </location>
</feature>
<accession>A0A2M8WQK8</accession>
<dbReference type="InterPro" id="IPR024370">
    <property type="entry name" value="PBP_domain"/>
</dbReference>
<organism evidence="4 5">
    <name type="scientific">Yoonia maricola</name>
    <dbReference type="NCBI Taxonomy" id="420999"/>
    <lineage>
        <taxon>Bacteria</taxon>
        <taxon>Pseudomonadati</taxon>
        <taxon>Pseudomonadota</taxon>
        <taxon>Alphaproteobacteria</taxon>
        <taxon>Rhodobacterales</taxon>
        <taxon>Paracoccaceae</taxon>
        <taxon>Yoonia</taxon>
    </lineage>
</organism>
<dbReference type="Pfam" id="PF12849">
    <property type="entry name" value="PBP_like_2"/>
    <property type="match status" value="1"/>
</dbReference>
<evidence type="ECO:0000256" key="1">
    <source>
        <dbReference type="ARBA" id="ARBA00022729"/>
    </source>
</evidence>
<dbReference type="RefSeq" id="WP_100367863.1">
    <property type="nucleotide sequence ID" value="NZ_PGTY01000001.1"/>
</dbReference>
<dbReference type="Proteomes" id="UP000228531">
    <property type="component" value="Unassembled WGS sequence"/>
</dbReference>
<dbReference type="EMBL" id="PGTY01000001">
    <property type="protein sequence ID" value="PJI93126.1"/>
    <property type="molecule type" value="Genomic_DNA"/>
</dbReference>
<comment type="caution">
    <text evidence="4">The sequence shown here is derived from an EMBL/GenBank/DDBJ whole genome shotgun (WGS) entry which is preliminary data.</text>
</comment>
<keyword evidence="1 2" id="KW-0732">Signal</keyword>
<dbReference type="OrthoDB" id="9790048at2"/>
<name>A0A2M8WQK8_9RHOB</name>
<dbReference type="InterPro" id="IPR050811">
    <property type="entry name" value="Phosphate_ABC_transporter"/>
</dbReference>
<dbReference type="AlphaFoldDB" id="A0A2M8WQK8"/>
<dbReference type="SUPFAM" id="SSF53850">
    <property type="entry name" value="Periplasmic binding protein-like II"/>
    <property type="match status" value="1"/>
</dbReference>
<protein>
    <submittedName>
        <fullName evidence="4">Periplasmic binding family protein</fullName>
    </submittedName>
</protein>
<gene>
    <name evidence="4" type="ORF">BC777_1995</name>
</gene>
<evidence type="ECO:0000259" key="3">
    <source>
        <dbReference type="Pfam" id="PF12849"/>
    </source>
</evidence>
<feature type="signal peptide" evidence="2">
    <location>
        <begin position="1"/>
        <end position="22"/>
    </location>
</feature>
<dbReference type="PANTHER" id="PTHR30570:SF1">
    <property type="entry name" value="PHOSPHATE-BINDING PROTEIN PSTS"/>
    <property type="match status" value="1"/>
</dbReference>
<sequence length="531" mass="53840">MISRIGLALLYSVAPAALVAQAVELRSGDGFINVEGEIVGYNGVMVQVETSVGVVAVPASEVICYGAGCDTVVASGDFGLTSGAFAGVEGAAATEAVVTPSTSNAFTVGFSASEYAELYRIVTGAYAVTNASATNVELTSEGDLLLQNSDTGQSASLAVNADDTAPDITVGTVSLNGTAPAEYNTPAAWALGTNLSHQLLGLNTFSVIVAPNAGISEISLDDLARIFAGEITNWSEIGGADMGVLPLQLPPNSQVGAGMQRLVMEPAGKEIAENVLTLSNEAGVAASINQFPGSVSVITTAAANADVVVDVTGTCGIAVAPTPFNIISGDYPLVGPIMATYDVPAATPLIAEVFDFASSDVARGLLENEGFINHGAMVMDEDAKNARLSDLLSGSFDDAQRTAAAEMFQALVDADRLSSTMTGGVASGPEGAWNRAMMINLIETLQDDANNGREIVFVGHGQSAAGSAAAIDASAAAATVFAAIFESVAADTIAAGGYSVSSYGFGDVSPAACLDGQVAGSDYTRIEVWLR</sequence>
<dbReference type="Gene3D" id="3.40.190.10">
    <property type="entry name" value="Periplasmic binding protein-like II"/>
    <property type="match status" value="1"/>
</dbReference>
<proteinExistence type="predicted"/>
<evidence type="ECO:0000313" key="5">
    <source>
        <dbReference type="Proteomes" id="UP000228531"/>
    </source>
</evidence>
<feature type="domain" description="PBP" evidence="3">
    <location>
        <begin position="192"/>
        <end position="358"/>
    </location>
</feature>
<dbReference type="PANTHER" id="PTHR30570">
    <property type="entry name" value="PERIPLASMIC PHOSPHATE BINDING COMPONENT OF PHOSPHATE ABC TRANSPORTER"/>
    <property type="match status" value="1"/>
</dbReference>
<reference evidence="4 5" key="1">
    <citation type="submission" date="2017-11" db="EMBL/GenBank/DDBJ databases">
        <title>Genomic Encyclopedia of Archaeal and Bacterial Type Strains, Phase II (KMG-II): From Individual Species to Whole Genera.</title>
        <authorList>
            <person name="Goeker M."/>
        </authorList>
    </citation>
    <scope>NUCLEOTIDE SEQUENCE [LARGE SCALE GENOMIC DNA]</scope>
    <source>
        <strain evidence="4 5">DSM 29128</strain>
    </source>
</reference>
<evidence type="ECO:0000313" key="4">
    <source>
        <dbReference type="EMBL" id="PJI93126.1"/>
    </source>
</evidence>